<keyword evidence="2" id="KW-0040">ANK repeat</keyword>
<gene>
    <name evidence="4" type="ORF">CTEN210_17290</name>
</gene>
<feature type="compositionally biased region" description="Basic residues" evidence="3">
    <location>
        <begin position="1033"/>
        <end position="1053"/>
    </location>
</feature>
<feature type="compositionally biased region" description="Basic and acidic residues" evidence="3">
    <location>
        <begin position="322"/>
        <end position="331"/>
    </location>
</feature>
<evidence type="ECO:0000256" key="1">
    <source>
        <dbReference type="ARBA" id="ARBA00022737"/>
    </source>
</evidence>
<dbReference type="GO" id="GO:0051017">
    <property type="term" value="P:actin filament bundle assembly"/>
    <property type="evidence" value="ECO:0007669"/>
    <property type="project" value="TreeGrafter"/>
</dbReference>
<evidence type="ECO:0000313" key="5">
    <source>
        <dbReference type="Proteomes" id="UP001054902"/>
    </source>
</evidence>
<feature type="compositionally biased region" description="Basic and acidic residues" evidence="3">
    <location>
        <begin position="299"/>
        <end position="308"/>
    </location>
</feature>
<accession>A0AAD3HF37</accession>
<protein>
    <submittedName>
        <fullName evidence="4">Uncharacterized protein</fullName>
    </submittedName>
</protein>
<dbReference type="PANTHER" id="PTHR24153:SF8">
    <property type="entry name" value="FORKED, ISOFORM F"/>
    <property type="match status" value="1"/>
</dbReference>
<feature type="compositionally biased region" description="Basic and acidic residues" evidence="3">
    <location>
        <begin position="83"/>
        <end position="97"/>
    </location>
</feature>
<keyword evidence="5" id="KW-1185">Reference proteome</keyword>
<feature type="compositionally biased region" description="Basic and acidic residues" evidence="3">
    <location>
        <begin position="1015"/>
        <end position="1027"/>
    </location>
</feature>
<feature type="region of interest" description="Disordered" evidence="3">
    <location>
        <begin position="34"/>
        <end position="97"/>
    </location>
</feature>
<evidence type="ECO:0000313" key="4">
    <source>
        <dbReference type="EMBL" id="GFH60814.1"/>
    </source>
</evidence>
<evidence type="ECO:0000256" key="3">
    <source>
        <dbReference type="SAM" id="MobiDB-lite"/>
    </source>
</evidence>
<feature type="region of interest" description="Disordered" evidence="3">
    <location>
        <begin position="355"/>
        <end position="399"/>
    </location>
</feature>
<keyword evidence="1" id="KW-0677">Repeat</keyword>
<feature type="region of interest" description="Disordered" evidence="3">
    <location>
        <begin position="413"/>
        <end position="457"/>
    </location>
</feature>
<reference evidence="4 5" key="1">
    <citation type="journal article" date="2021" name="Sci. Rep.">
        <title>The genome of the diatom Chaetoceros tenuissimus carries an ancient integrated fragment of an extant virus.</title>
        <authorList>
            <person name="Hongo Y."/>
            <person name="Kimura K."/>
            <person name="Takaki Y."/>
            <person name="Yoshida Y."/>
            <person name="Baba S."/>
            <person name="Kobayashi G."/>
            <person name="Nagasaki K."/>
            <person name="Hano T."/>
            <person name="Tomaru Y."/>
        </authorList>
    </citation>
    <scope>NUCLEOTIDE SEQUENCE [LARGE SCALE GENOMIC DNA]</scope>
    <source>
        <strain evidence="4 5">NIES-3715</strain>
    </source>
</reference>
<evidence type="ECO:0000256" key="2">
    <source>
        <dbReference type="ARBA" id="ARBA00023043"/>
    </source>
</evidence>
<feature type="region of interest" description="Disordered" evidence="3">
    <location>
        <begin position="115"/>
        <end position="150"/>
    </location>
</feature>
<dbReference type="GO" id="GO:0051015">
    <property type="term" value="F:actin filament binding"/>
    <property type="evidence" value="ECO:0007669"/>
    <property type="project" value="TreeGrafter"/>
</dbReference>
<feature type="compositionally biased region" description="Basic and acidic residues" evidence="3">
    <location>
        <begin position="413"/>
        <end position="439"/>
    </location>
</feature>
<dbReference type="AlphaFoldDB" id="A0AAD3HF37"/>
<dbReference type="InterPro" id="IPR036770">
    <property type="entry name" value="Ankyrin_rpt-contain_sf"/>
</dbReference>
<dbReference type="Proteomes" id="UP001054902">
    <property type="component" value="Unassembled WGS sequence"/>
</dbReference>
<feature type="compositionally biased region" description="Polar residues" evidence="3">
    <location>
        <begin position="309"/>
        <end position="321"/>
    </location>
</feature>
<feature type="region of interest" description="Disordered" evidence="3">
    <location>
        <begin position="470"/>
        <end position="496"/>
    </location>
</feature>
<proteinExistence type="predicted"/>
<feature type="region of interest" description="Disordered" evidence="3">
    <location>
        <begin position="200"/>
        <end position="235"/>
    </location>
</feature>
<dbReference type="Gene3D" id="1.25.40.20">
    <property type="entry name" value="Ankyrin repeat-containing domain"/>
    <property type="match status" value="3"/>
</dbReference>
<feature type="region of interest" description="Disordered" evidence="3">
    <location>
        <begin position="280"/>
        <end position="335"/>
    </location>
</feature>
<dbReference type="EMBL" id="BLLK01000069">
    <property type="protein sequence ID" value="GFH60814.1"/>
    <property type="molecule type" value="Genomic_DNA"/>
</dbReference>
<sequence>MPRVYTVENDPAVRDLLGGQVGIRDDVSLVKVTVSKKKKSTTRSDRSRSRSRQRSRPTSRPRSNSRPRSISRNRSLRSASKSFDSRRGRGRSVEKNRYFLGGKGKNVVLEFTQDKTNDFGGGRKSTGRAMGKSSNSNARYSHHKSRNGKALGESVGVSEFKRRVKDKANAYRIAKWDEIANQRDDDEIDDTLLDDIDELRQMNEDPTSYIDDQNQKQGGTEEQNENEKDSSWFNLDNTKEGNDYYNNFLKSVQCNAYTMSEGCGTKESENISAEVAKIESAEKTSFRPSSMACGSQFNDGEKSAEKTSFRPSSMACGSQFNDGEKSAEKTSFRPSSMACGSQFNDAFRSNGEEVINDYDEDDIRENNQKSSMTTDKEEEEELNVPMEMTTNYPVFERDLDDDLREIDDEQFRKEQMDARSANEESRNIEQKEDYFHQSNDEEEFQQSNLGEEDEPNKKMIEKLQELSVLEEEDDDETMYQSKLSPSNDSSGDSPNDKTKLNWFERIVAKIPWGVKCGEDFDLLDIFADEEDKLKVPLGVEGERRLLYPANDHVDSPPTALYAAIGTKQWNIALRRLLEEPKEASMWVKNASEDGQSVFRFLPLHIACLSGAPLLLITLLVQTYPNAVKYNAMGKLPIHMACEVLADHRVVFLLLNSWPESLEARDEDGFTPIEIASEFEQCEERNKIVQVLTKKMECSVVKTPTALYSYIDSQNWTSAMMRLVEMPQESTTWVSFATKYSEVRFLPLHIACMLGAPFLLIKDLVESYPDAVRKKTTQGQLPLHIACQSHVDERVVGLLLDFWPEGLFVKDDDGNTAIEVASNSEYSPEKTAIIAILQKKLEHQDRIVYAPTKLYKLIEERKWDIAVRHCLENPDEVSTWVGQNPKKNDARLLPIHLACSLRAPLILVAVLVQTSPEGVKRTDNSGMLPIHIACQKRADHRVVSLLLHAWAESCREKDENGNTPIQTALLSTPSDERTKIVETLMAFESKNGEALVIPNGMFDVQREAANLVQQSRDIRSTSKSKDGAKNLQTGHRRSSSKKPKKITKSLRKNRKEMFTSD</sequence>
<name>A0AAD3HF37_9STRA</name>
<feature type="compositionally biased region" description="Polar residues" evidence="3">
    <location>
        <begin position="286"/>
        <end position="298"/>
    </location>
</feature>
<feature type="compositionally biased region" description="Basic residues" evidence="3">
    <location>
        <begin position="49"/>
        <end position="75"/>
    </location>
</feature>
<feature type="compositionally biased region" description="Acidic residues" evidence="3">
    <location>
        <begin position="440"/>
        <end position="454"/>
    </location>
</feature>
<dbReference type="SUPFAM" id="SSF48403">
    <property type="entry name" value="Ankyrin repeat"/>
    <property type="match status" value="2"/>
</dbReference>
<dbReference type="PANTHER" id="PTHR24153">
    <property type="entry name" value="ESPIN"/>
    <property type="match status" value="1"/>
</dbReference>
<dbReference type="InterPro" id="IPR052420">
    <property type="entry name" value="Espin/Espin-like"/>
</dbReference>
<feature type="compositionally biased region" description="Low complexity" evidence="3">
    <location>
        <begin position="484"/>
        <end position="493"/>
    </location>
</feature>
<feature type="compositionally biased region" description="Polar residues" evidence="3">
    <location>
        <begin position="204"/>
        <end position="221"/>
    </location>
</feature>
<dbReference type="GO" id="GO:0005737">
    <property type="term" value="C:cytoplasm"/>
    <property type="evidence" value="ECO:0007669"/>
    <property type="project" value="TreeGrafter"/>
</dbReference>
<comment type="caution">
    <text evidence="4">The sequence shown here is derived from an EMBL/GenBank/DDBJ whole genome shotgun (WGS) entry which is preliminary data.</text>
</comment>
<organism evidence="4 5">
    <name type="scientific">Chaetoceros tenuissimus</name>
    <dbReference type="NCBI Taxonomy" id="426638"/>
    <lineage>
        <taxon>Eukaryota</taxon>
        <taxon>Sar</taxon>
        <taxon>Stramenopiles</taxon>
        <taxon>Ochrophyta</taxon>
        <taxon>Bacillariophyta</taxon>
        <taxon>Coscinodiscophyceae</taxon>
        <taxon>Chaetocerotophycidae</taxon>
        <taxon>Chaetocerotales</taxon>
        <taxon>Chaetocerotaceae</taxon>
        <taxon>Chaetoceros</taxon>
    </lineage>
</organism>
<feature type="region of interest" description="Disordered" evidence="3">
    <location>
        <begin position="1012"/>
        <end position="1060"/>
    </location>
</feature>